<dbReference type="CDD" id="cd00464">
    <property type="entry name" value="SK"/>
    <property type="match status" value="1"/>
</dbReference>
<name>A0ABU2YMR6_9FLAO</name>
<dbReference type="PANTHER" id="PTHR21087">
    <property type="entry name" value="SHIKIMATE KINASE"/>
    <property type="match status" value="1"/>
</dbReference>
<comment type="function">
    <text evidence="7">Catalyzes the specific phosphorylation of the 3-hydroxyl group of shikimic acid using ATP as a cosubstrate.</text>
</comment>
<keyword evidence="3 7" id="KW-0547">Nucleotide-binding</keyword>
<evidence type="ECO:0000313" key="8">
    <source>
        <dbReference type="EMBL" id="MDT0559458.1"/>
    </source>
</evidence>
<dbReference type="GO" id="GO:0004765">
    <property type="term" value="F:shikimate kinase activity"/>
    <property type="evidence" value="ECO:0007669"/>
    <property type="project" value="UniProtKB-EC"/>
</dbReference>
<dbReference type="EMBL" id="JAVRIA010000008">
    <property type="protein sequence ID" value="MDT0559458.1"/>
    <property type="molecule type" value="Genomic_DNA"/>
</dbReference>
<dbReference type="SUPFAM" id="SSF52540">
    <property type="entry name" value="P-loop containing nucleoside triphosphate hydrolases"/>
    <property type="match status" value="1"/>
</dbReference>
<feature type="binding site" evidence="7">
    <location>
        <position position="80"/>
    </location>
    <ligand>
        <name>substrate</name>
    </ligand>
</feature>
<dbReference type="PRINTS" id="PR01100">
    <property type="entry name" value="SHIKIMTKNASE"/>
</dbReference>
<comment type="pathway">
    <text evidence="7">Metabolic intermediate biosynthesis; chorismate biosynthesis; chorismate from D-erythrose 4-phosphate and phosphoenolpyruvate: step 5/7.</text>
</comment>
<evidence type="ECO:0000256" key="2">
    <source>
        <dbReference type="ARBA" id="ARBA00022679"/>
    </source>
</evidence>
<feature type="binding site" evidence="7">
    <location>
        <position position="56"/>
    </location>
    <ligand>
        <name>substrate</name>
    </ligand>
</feature>
<protein>
    <recommendedName>
        <fullName evidence="7">Shikimate kinase</fullName>
        <shortName evidence="7">SK</shortName>
        <ecNumber evidence="7">2.7.1.71</ecNumber>
    </recommendedName>
</protein>
<reference evidence="8 9" key="1">
    <citation type="submission" date="2023-09" db="EMBL/GenBank/DDBJ databases">
        <authorList>
            <person name="Rey-Velasco X."/>
        </authorList>
    </citation>
    <scope>NUCLEOTIDE SEQUENCE [LARGE SCALE GENOMIC DNA]</scope>
    <source>
        <strain evidence="8 9">W332</strain>
    </source>
</reference>
<comment type="catalytic activity">
    <reaction evidence="7">
        <text>shikimate + ATP = 3-phosphoshikimate + ADP + H(+)</text>
        <dbReference type="Rhea" id="RHEA:13121"/>
        <dbReference type="ChEBI" id="CHEBI:15378"/>
        <dbReference type="ChEBI" id="CHEBI:30616"/>
        <dbReference type="ChEBI" id="CHEBI:36208"/>
        <dbReference type="ChEBI" id="CHEBI:145989"/>
        <dbReference type="ChEBI" id="CHEBI:456216"/>
        <dbReference type="EC" id="2.7.1.71"/>
    </reaction>
</comment>
<dbReference type="RefSeq" id="WP_311428222.1">
    <property type="nucleotide sequence ID" value="NZ_JAVRIA010000008.1"/>
</dbReference>
<evidence type="ECO:0000256" key="7">
    <source>
        <dbReference type="HAMAP-Rule" id="MF_00109"/>
    </source>
</evidence>
<comment type="caution">
    <text evidence="7">Lacks conserved residue(s) required for the propagation of feature annotation.</text>
</comment>
<dbReference type="InterPro" id="IPR031322">
    <property type="entry name" value="Shikimate/glucono_kinase"/>
</dbReference>
<keyword evidence="7" id="KW-0963">Cytoplasm</keyword>
<feature type="binding site" evidence="7">
    <location>
        <position position="14"/>
    </location>
    <ligand>
        <name>Mg(2+)</name>
        <dbReference type="ChEBI" id="CHEBI:18420"/>
    </ligand>
</feature>
<comment type="caution">
    <text evidence="8">The sequence shown here is derived from an EMBL/GenBank/DDBJ whole genome shotgun (WGS) entry which is preliminary data.</text>
</comment>
<dbReference type="HAMAP" id="MF_00109">
    <property type="entry name" value="Shikimate_kinase"/>
    <property type="match status" value="1"/>
</dbReference>
<evidence type="ECO:0000313" key="9">
    <source>
        <dbReference type="Proteomes" id="UP001259492"/>
    </source>
</evidence>
<accession>A0ABU2YMR6</accession>
<keyword evidence="4 7" id="KW-0418">Kinase</keyword>
<evidence type="ECO:0000256" key="5">
    <source>
        <dbReference type="ARBA" id="ARBA00022840"/>
    </source>
</evidence>
<keyword evidence="2 7" id="KW-0808">Transferase</keyword>
<dbReference type="InterPro" id="IPR027417">
    <property type="entry name" value="P-loop_NTPase"/>
</dbReference>
<keyword evidence="5 7" id="KW-0067">ATP-binding</keyword>
<evidence type="ECO:0000256" key="1">
    <source>
        <dbReference type="ARBA" id="ARBA00022605"/>
    </source>
</evidence>
<feature type="binding site" evidence="7">
    <location>
        <position position="144"/>
    </location>
    <ligand>
        <name>substrate</name>
    </ligand>
</feature>
<dbReference type="Proteomes" id="UP001259492">
    <property type="component" value="Unassembled WGS sequence"/>
</dbReference>
<keyword evidence="6 7" id="KW-0057">Aromatic amino acid biosynthesis</keyword>
<dbReference type="EC" id="2.7.1.71" evidence="7"/>
<comment type="cofactor">
    <cofactor evidence="7">
        <name>Mg(2+)</name>
        <dbReference type="ChEBI" id="CHEBI:18420"/>
    </cofactor>
    <text evidence="7">Binds 1 Mg(2+) ion per subunit.</text>
</comment>
<organism evidence="8 9">
    <name type="scientific">Microcosmobacter mediterraneus</name>
    <dbReference type="NCBI Taxonomy" id="3075607"/>
    <lineage>
        <taxon>Bacteria</taxon>
        <taxon>Pseudomonadati</taxon>
        <taxon>Bacteroidota</taxon>
        <taxon>Flavobacteriia</taxon>
        <taxon>Flavobacteriales</taxon>
        <taxon>Flavobacteriaceae</taxon>
        <taxon>Microcosmobacter</taxon>
    </lineage>
</organism>
<evidence type="ECO:0000256" key="4">
    <source>
        <dbReference type="ARBA" id="ARBA00022777"/>
    </source>
</evidence>
<feature type="binding site" evidence="7">
    <location>
        <position position="121"/>
    </location>
    <ligand>
        <name>ATP</name>
        <dbReference type="ChEBI" id="CHEBI:30616"/>
    </ligand>
</feature>
<keyword evidence="1 7" id="KW-0028">Amino-acid biosynthesis</keyword>
<dbReference type="Pfam" id="PF01202">
    <property type="entry name" value="SKI"/>
    <property type="match status" value="1"/>
</dbReference>
<keyword evidence="7" id="KW-0460">Magnesium</keyword>
<comment type="subcellular location">
    <subcellularLocation>
        <location evidence="7">Cytoplasm</location>
    </subcellularLocation>
</comment>
<feature type="binding site" evidence="7">
    <location>
        <begin position="10"/>
        <end position="15"/>
    </location>
    <ligand>
        <name>ATP</name>
        <dbReference type="ChEBI" id="CHEBI:30616"/>
    </ligand>
</feature>
<sequence>MIVVLIGYMASGKSTIGRQLASKLGFSFIDLDSYIEEQELLSISDIFNKKGEIYFRKKESEYLNEIINGEQNNIVLSLGGGTPCYADNIALLLNDKSILTIYLKVGLDEIVNRLGNEKYKRPLVAHIETREDLKDFIRKHLFERSLYYEQSNIKIHTDHNSAKEVVEKIILQLY</sequence>
<dbReference type="PANTHER" id="PTHR21087:SF16">
    <property type="entry name" value="SHIKIMATE KINASE 1, CHLOROPLASTIC"/>
    <property type="match status" value="1"/>
</dbReference>
<comment type="subunit">
    <text evidence="7">Monomer.</text>
</comment>
<feature type="binding site" evidence="7">
    <location>
        <position position="32"/>
    </location>
    <ligand>
        <name>substrate</name>
    </ligand>
</feature>
<gene>
    <name evidence="7" type="primary">aroK</name>
    <name evidence="8" type="ORF">RM697_12415</name>
</gene>
<keyword evidence="9" id="KW-1185">Reference proteome</keyword>
<dbReference type="Gene3D" id="3.40.50.300">
    <property type="entry name" value="P-loop containing nucleotide triphosphate hydrolases"/>
    <property type="match status" value="1"/>
</dbReference>
<dbReference type="InterPro" id="IPR000623">
    <property type="entry name" value="Shikimate_kinase/TSH1"/>
</dbReference>
<evidence type="ECO:0000256" key="6">
    <source>
        <dbReference type="ARBA" id="ARBA00023141"/>
    </source>
</evidence>
<evidence type="ECO:0000256" key="3">
    <source>
        <dbReference type="ARBA" id="ARBA00022741"/>
    </source>
</evidence>
<keyword evidence="7" id="KW-0479">Metal-binding</keyword>
<proteinExistence type="inferred from homology"/>
<comment type="similarity">
    <text evidence="7">Belongs to the shikimate kinase family.</text>
</comment>